<dbReference type="Proteomes" id="UP000325286">
    <property type="component" value="Chromosome"/>
</dbReference>
<evidence type="ECO:0000256" key="1">
    <source>
        <dbReference type="SAM" id="SignalP"/>
    </source>
</evidence>
<dbReference type="InterPro" id="IPR012938">
    <property type="entry name" value="Glc/Sorbosone_DH"/>
</dbReference>
<feature type="domain" description="3-keto-alpha-glucoside-1,2-lyase/3-keto-2-hydroxy-glucal hydratase" evidence="2">
    <location>
        <begin position="43"/>
        <end position="243"/>
    </location>
</feature>
<keyword evidence="5" id="KW-1185">Reference proteome</keyword>
<name>A0A5B9R445_9BACT</name>
<evidence type="ECO:0000259" key="3">
    <source>
        <dbReference type="Pfam" id="PF07995"/>
    </source>
</evidence>
<dbReference type="Pfam" id="PF06439">
    <property type="entry name" value="3keto-disac_hyd"/>
    <property type="match status" value="1"/>
</dbReference>
<sequence length="639" mass="71444" precursor="true">MSFLKSVCSGAAAFAMASIVFAPTSATAQTAVNELSEAEKRSGWELLFDGESADAWRNYQKDSLSDGWQVVDGALVRAKKGAGDIVSKQSFDAFELLLDYKISPEGNSGLMFHVTEDNPRPWHSGPEIQIQDNVDGHDPQKAGWLYQLYRPAASRTAQDQTPLDATRPAGQWNQIYLRIAPQGCEVCLNGVRYYTFKIGSKDWKQKVAASKFAKYEQFGKAGKGHICLQDHGDRVAYRNIKVRRIAEDGSVPQPIDGKLGLKPELAFPNLQWEQREAVNDAGKLQRLRIIELTYPQDGSNRLFAASQHGEIWSFDNDPKVEKSHLVIDLRSQVAAWDNPGANEQGLLGLAMHPEFKSNQKFYVYYSDAEQDRSLVSEFTMSKDDPNKADPKSERVLMEIAQPYKNHNGGSIEFGPDGYLYIGLGDGGFRNDPEASGQDRSKLLGSILRIDVDQTEGDKPYGIPSDNPFVGNADARAEIYAYGIRNPWRLAFDRETGDLWMGDVGQELWEEINVIRKGGNYGWSRREGTNSFGNRADVAGVSDPIDPVWQYDHRIGRSVTGGRVYRSQRLPQLNGKYLYADYVTGVVWALSFDDETKQVTRNEQVIPEGVQVLAFGEDANGEIYYCTESTRGDCIYRFAK</sequence>
<evidence type="ECO:0000313" key="5">
    <source>
        <dbReference type="Proteomes" id="UP000325286"/>
    </source>
</evidence>
<protein>
    <submittedName>
        <fullName evidence="4">Soluble aldose sugar dehydrogenase YliI</fullName>
        <ecNumber evidence="4">1.1.5.-</ecNumber>
    </submittedName>
</protein>
<dbReference type="GO" id="GO:0016787">
    <property type="term" value="F:hydrolase activity"/>
    <property type="evidence" value="ECO:0007669"/>
    <property type="project" value="InterPro"/>
</dbReference>
<dbReference type="Gene3D" id="2.60.120.560">
    <property type="entry name" value="Exo-inulinase, domain 1"/>
    <property type="match status" value="1"/>
</dbReference>
<gene>
    <name evidence="4" type="primary">yliI_1</name>
    <name evidence="4" type="ORF">UC8_32000</name>
</gene>
<dbReference type="OrthoDB" id="9770043at2"/>
<keyword evidence="1" id="KW-0732">Signal</keyword>
<reference evidence="4 5" key="1">
    <citation type="submission" date="2019-08" db="EMBL/GenBank/DDBJ databases">
        <title>Deep-cultivation of Planctomycetes and their phenomic and genomic characterization uncovers novel biology.</title>
        <authorList>
            <person name="Wiegand S."/>
            <person name="Jogler M."/>
            <person name="Boedeker C."/>
            <person name="Pinto D."/>
            <person name="Vollmers J."/>
            <person name="Rivas-Marin E."/>
            <person name="Kohn T."/>
            <person name="Peeters S.H."/>
            <person name="Heuer A."/>
            <person name="Rast P."/>
            <person name="Oberbeckmann S."/>
            <person name="Bunk B."/>
            <person name="Jeske O."/>
            <person name="Meyerdierks A."/>
            <person name="Storesund J.E."/>
            <person name="Kallscheuer N."/>
            <person name="Luecker S."/>
            <person name="Lage O.M."/>
            <person name="Pohl T."/>
            <person name="Merkel B.J."/>
            <person name="Hornburger P."/>
            <person name="Mueller R.-W."/>
            <person name="Bruemmer F."/>
            <person name="Labrenz M."/>
            <person name="Spormann A.M."/>
            <person name="Op den Camp H."/>
            <person name="Overmann J."/>
            <person name="Amann R."/>
            <person name="Jetten M.S.M."/>
            <person name="Mascher T."/>
            <person name="Medema M.H."/>
            <person name="Devos D.P."/>
            <person name="Kaster A.-K."/>
            <person name="Ovreas L."/>
            <person name="Rohde M."/>
            <person name="Galperin M.Y."/>
            <person name="Jogler C."/>
        </authorList>
    </citation>
    <scope>NUCLEOTIDE SEQUENCE [LARGE SCALE GENOMIC DNA]</scope>
    <source>
        <strain evidence="4 5">UC8</strain>
    </source>
</reference>
<organism evidence="4 5">
    <name type="scientific">Roseimaritima ulvae</name>
    <dbReference type="NCBI Taxonomy" id="980254"/>
    <lineage>
        <taxon>Bacteria</taxon>
        <taxon>Pseudomonadati</taxon>
        <taxon>Planctomycetota</taxon>
        <taxon>Planctomycetia</taxon>
        <taxon>Pirellulales</taxon>
        <taxon>Pirellulaceae</taxon>
        <taxon>Roseimaritima</taxon>
    </lineage>
</organism>
<dbReference type="SUPFAM" id="SSF50952">
    <property type="entry name" value="Soluble quinoprotein glucose dehydrogenase"/>
    <property type="match status" value="1"/>
</dbReference>
<feature type="domain" description="Glucose/Sorbosone dehydrogenase" evidence="3">
    <location>
        <begin position="300"/>
        <end position="632"/>
    </location>
</feature>
<dbReference type="EMBL" id="CP042914">
    <property type="protein sequence ID" value="QEG41181.1"/>
    <property type="molecule type" value="Genomic_DNA"/>
</dbReference>
<dbReference type="RefSeq" id="WP_084427475.1">
    <property type="nucleotide sequence ID" value="NZ_CP042914.1"/>
</dbReference>
<dbReference type="KEGG" id="rul:UC8_32000"/>
<dbReference type="PANTHER" id="PTHR19328:SF75">
    <property type="entry name" value="ALDOSE SUGAR DEHYDROGENASE YLII"/>
    <property type="match status" value="1"/>
</dbReference>
<keyword evidence="4" id="KW-0560">Oxidoreductase</keyword>
<accession>A0A5B9R445</accession>
<dbReference type="InterPro" id="IPR010496">
    <property type="entry name" value="AL/BT2_dom"/>
</dbReference>
<feature type="chain" id="PRO_5022794970" evidence="1">
    <location>
        <begin position="29"/>
        <end position="639"/>
    </location>
</feature>
<feature type="signal peptide" evidence="1">
    <location>
        <begin position="1"/>
        <end position="28"/>
    </location>
</feature>
<evidence type="ECO:0000313" key="4">
    <source>
        <dbReference type="EMBL" id="QEG41181.1"/>
    </source>
</evidence>
<proteinExistence type="predicted"/>
<dbReference type="InterPro" id="IPR011041">
    <property type="entry name" value="Quinoprot_gluc/sorb_DH_b-prop"/>
</dbReference>
<dbReference type="GO" id="GO:0016491">
    <property type="term" value="F:oxidoreductase activity"/>
    <property type="evidence" value="ECO:0007669"/>
    <property type="project" value="UniProtKB-KW"/>
</dbReference>
<evidence type="ECO:0000259" key="2">
    <source>
        <dbReference type="Pfam" id="PF06439"/>
    </source>
</evidence>
<dbReference type="Gene3D" id="2.120.10.30">
    <property type="entry name" value="TolB, C-terminal domain"/>
    <property type="match status" value="1"/>
</dbReference>
<dbReference type="InterPro" id="IPR011042">
    <property type="entry name" value="6-blade_b-propeller_TolB-like"/>
</dbReference>
<dbReference type="Pfam" id="PF07995">
    <property type="entry name" value="GSDH"/>
    <property type="match status" value="1"/>
</dbReference>
<dbReference type="PANTHER" id="PTHR19328">
    <property type="entry name" value="HEDGEHOG-INTERACTING PROTEIN"/>
    <property type="match status" value="1"/>
</dbReference>
<dbReference type="EC" id="1.1.5.-" evidence="4"/>
<dbReference type="AlphaFoldDB" id="A0A5B9R445"/>